<dbReference type="AlphaFoldDB" id="A0A8E4DTP2"/>
<evidence type="ECO:0000259" key="1">
    <source>
        <dbReference type="PROSITE" id="PS50943"/>
    </source>
</evidence>
<dbReference type="CDD" id="cd00093">
    <property type="entry name" value="HTH_XRE"/>
    <property type="match status" value="1"/>
</dbReference>
<dbReference type="Gene3D" id="1.10.260.40">
    <property type="entry name" value="lambda repressor-like DNA-binding domains"/>
    <property type="match status" value="1"/>
</dbReference>
<evidence type="ECO:0000313" key="3">
    <source>
        <dbReference type="EMBL" id="CAD1788744.1"/>
    </source>
</evidence>
<evidence type="ECO:0000313" key="4">
    <source>
        <dbReference type="Proteomes" id="UP000515493"/>
    </source>
</evidence>
<proteinExistence type="predicted"/>
<feature type="domain" description="HTH cro/C1-type" evidence="1">
    <location>
        <begin position="32"/>
        <end position="68"/>
    </location>
</feature>
<accession>A0A8E4DTP2</accession>
<protein>
    <submittedName>
        <fullName evidence="2">Helix-turn-helix transcriptional regulator</fullName>
    </submittedName>
</protein>
<evidence type="ECO:0000313" key="2">
    <source>
        <dbReference type="EMBL" id="CAD0317751.1"/>
    </source>
</evidence>
<dbReference type="GeneID" id="79388382"/>
<dbReference type="EMBL" id="LR861803">
    <property type="protein sequence ID" value="CAD1788744.1"/>
    <property type="molecule type" value="Genomic_DNA"/>
</dbReference>
<dbReference type="SUPFAM" id="SSF47413">
    <property type="entry name" value="lambda repressor-like DNA-binding domains"/>
    <property type="match status" value="1"/>
</dbReference>
<dbReference type="KEGG" id="xeu:XSP_001046"/>
<dbReference type="InterPro" id="IPR010982">
    <property type="entry name" value="Lambda_DNA-bd_dom_sf"/>
</dbReference>
<dbReference type="Proteomes" id="UP000515493">
    <property type="component" value="Chromosome"/>
</dbReference>
<dbReference type="EMBL" id="LR824641">
    <property type="protein sequence ID" value="CAD0317751.1"/>
    <property type="molecule type" value="Genomic_DNA"/>
</dbReference>
<organism evidence="2">
    <name type="scientific">Xanthomonas euroxanthea</name>
    <dbReference type="NCBI Taxonomy" id="2259622"/>
    <lineage>
        <taxon>Bacteria</taxon>
        <taxon>Pseudomonadati</taxon>
        <taxon>Pseudomonadota</taxon>
        <taxon>Gammaproteobacteria</taxon>
        <taxon>Lysobacterales</taxon>
        <taxon>Lysobacteraceae</taxon>
        <taxon>Xanthomonas</taxon>
    </lineage>
</organism>
<dbReference type="PROSITE" id="PS50943">
    <property type="entry name" value="HTH_CROC1"/>
    <property type="match status" value="1"/>
</dbReference>
<gene>
    <name evidence="2" type="ORF">XSP_001046</name>
</gene>
<dbReference type="RefSeq" id="WP_119130841.1">
    <property type="nucleotide sequence ID" value="NZ_LR861803.1"/>
</dbReference>
<reference evidence="2 4" key="1">
    <citation type="submission" date="2020-07" db="EMBL/GenBank/DDBJ databases">
        <authorList>
            <person name="Teixeira M."/>
        </authorList>
    </citation>
    <scope>NUCLEOTIDE SEQUENCE</scope>
    <source>
        <strain evidence="3">1</strain>
        <strain evidence="2">Xanthomonas sp. CPBF 367</strain>
    </source>
</reference>
<sequence length="109" mass="11615">MSTLSDNLTARRESLGLNVPQVCAALTLQGVNVAESTVYGWFNGSRSVRKMEHLKALCEVLQTDLNSLTGDEAEVAEGPLPTSIVRELAGLSQTQQEAVLATIRAMKGG</sequence>
<name>A0A8E4DTP2_9XANT</name>
<dbReference type="InterPro" id="IPR001387">
    <property type="entry name" value="Cro/C1-type_HTH"/>
</dbReference>
<dbReference type="GO" id="GO:0003677">
    <property type="term" value="F:DNA binding"/>
    <property type="evidence" value="ECO:0007669"/>
    <property type="project" value="InterPro"/>
</dbReference>